<dbReference type="AlphaFoldDB" id="A0A644ZKM6"/>
<name>A0A644ZKM6_9ZZZZ</name>
<reference evidence="1" key="1">
    <citation type="submission" date="2019-08" db="EMBL/GenBank/DDBJ databases">
        <authorList>
            <person name="Kucharzyk K."/>
            <person name="Murdoch R.W."/>
            <person name="Higgins S."/>
            <person name="Loffler F."/>
        </authorList>
    </citation>
    <scope>NUCLEOTIDE SEQUENCE</scope>
</reference>
<comment type="caution">
    <text evidence="1">The sequence shown here is derived from an EMBL/GenBank/DDBJ whole genome shotgun (WGS) entry which is preliminary data.</text>
</comment>
<sequence length="82" mass="9301">MRIETVLIRVLAELERAEKLHPDWPRNPIHAGAVVVEEAGELIQATLNAAEKKASRHLMMTEAVHTAAMALRFLKNFDDEER</sequence>
<accession>A0A644ZKM6</accession>
<protein>
    <submittedName>
        <fullName evidence="1">Uncharacterized protein</fullName>
    </submittedName>
</protein>
<gene>
    <name evidence="1" type="ORF">SDC9_88097</name>
</gene>
<dbReference type="EMBL" id="VSSQ01009374">
    <property type="protein sequence ID" value="MPM41442.1"/>
    <property type="molecule type" value="Genomic_DNA"/>
</dbReference>
<evidence type="ECO:0000313" key="1">
    <source>
        <dbReference type="EMBL" id="MPM41442.1"/>
    </source>
</evidence>
<proteinExistence type="predicted"/>
<organism evidence="1">
    <name type="scientific">bioreactor metagenome</name>
    <dbReference type="NCBI Taxonomy" id="1076179"/>
    <lineage>
        <taxon>unclassified sequences</taxon>
        <taxon>metagenomes</taxon>
        <taxon>ecological metagenomes</taxon>
    </lineage>
</organism>